<dbReference type="AlphaFoldDB" id="A0A928VT28"/>
<evidence type="ECO:0000313" key="3">
    <source>
        <dbReference type="Proteomes" id="UP000625316"/>
    </source>
</evidence>
<dbReference type="SUPFAM" id="SSF49879">
    <property type="entry name" value="SMAD/FHA domain"/>
    <property type="match status" value="1"/>
</dbReference>
<dbReference type="CDD" id="cd00060">
    <property type="entry name" value="FHA"/>
    <property type="match status" value="1"/>
</dbReference>
<organism evidence="2 3">
    <name type="scientific">Romeriopsis navalis LEGE 11480</name>
    <dbReference type="NCBI Taxonomy" id="2777977"/>
    <lineage>
        <taxon>Bacteria</taxon>
        <taxon>Bacillati</taxon>
        <taxon>Cyanobacteriota</taxon>
        <taxon>Cyanophyceae</taxon>
        <taxon>Leptolyngbyales</taxon>
        <taxon>Leptolyngbyaceae</taxon>
        <taxon>Romeriopsis</taxon>
        <taxon>Romeriopsis navalis</taxon>
    </lineage>
</organism>
<comment type="caution">
    <text evidence="2">The sequence shown here is derived from an EMBL/GenBank/DDBJ whole genome shotgun (WGS) entry which is preliminary data.</text>
</comment>
<keyword evidence="3" id="KW-1185">Reference proteome</keyword>
<dbReference type="PANTHER" id="PTHR23308">
    <property type="entry name" value="NUCLEAR INHIBITOR OF PROTEIN PHOSPHATASE-1"/>
    <property type="match status" value="1"/>
</dbReference>
<dbReference type="PROSITE" id="PS50006">
    <property type="entry name" value="FHA_DOMAIN"/>
    <property type="match status" value="1"/>
</dbReference>
<protein>
    <submittedName>
        <fullName evidence="2">FHA domain-containing protein</fullName>
    </submittedName>
</protein>
<dbReference type="Pfam" id="PF00498">
    <property type="entry name" value="FHA"/>
    <property type="match status" value="1"/>
</dbReference>
<gene>
    <name evidence="2" type="ORF">IQ266_20055</name>
</gene>
<reference evidence="2" key="1">
    <citation type="submission" date="2020-10" db="EMBL/GenBank/DDBJ databases">
        <authorList>
            <person name="Castelo-Branco R."/>
            <person name="Eusebio N."/>
            <person name="Adriana R."/>
            <person name="Vieira A."/>
            <person name="Brugerolle De Fraissinette N."/>
            <person name="Rezende De Castro R."/>
            <person name="Schneider M.P."/>
            <person name="Vasconcelos V."/>
            <person name="Leao P.N."/>
        </authorList>
    </citation>
    <scope>NUCLEOTIDE SEQUENCE</scope>
    <source>
        <strain evidence="2">LEGE 11480</strain>
    </source>
</reference>
<dbReference type="Gene3D" id="2.60.200.20">
    <property type="match status" value="1"/>
</dbReference>
<dbReference type="SMART" id="SM00240">
    <property type="entry name" value="FHA"/>
    <property type="match status" value="1"/>
</dbReference>
<feature type="domain" description="FHA" evidence="1">
    <location>
        <begin position="90"/>
        <end position="140"/>
    </location>
</feature>
<evidence type="ECO:0000259" key="1">
    <source>
        <dbReference type="PROSITE" id="PS50006"/>
    </source>
</evidence>
<proteinExistence type="predicted"/>
<sequence length="184" mass="20891">MLNFPISDSAIQRALRFVDRNPHLADSLPVEFIHNPQQLVKLLSPVFSATQRCRLGEYYIQANTNDQFHFLSTNLAKRSRINTTATGQCWLLGRTAASTFSFPLASVSRLHAVLGVCRDRGFYLLDLGSRNGTYLNQRRIPPLRKYFLRDGDTIHLSHLQFKFLIASCNSELSLYEMTQPLSAA</sequence>
<name>A0A928VT28_9CYAN</name>
<dbReference type="RefSeq" id="WP_264326861.1">
    <property type="nucleotide sequence ID" value="NZ_JADEXQ010000085.1"/>
</dbReference>
<accession>A0A928VT28</accession>
<dbReference type="InterPro" id="IPR000253">
    <property type="entry name" value="FHA_dom"/>
</dbReference>
<dbReference type="InterPro" id="IPR050923">
    <property type="entry name" value="Cell_Proc_Reg/RNA_Proc"/>
</dbReference>
<dbReference type="EMBL" id="JADEXQ010000085">
    <property type="protein sequence ID" value="MBE9032035.1"/>
    <property type="molecule type" value="Genomic_DNA"/>
</dbReference>
<dbReference type="InterPro" id="IPR008984">
    <property type="entry name" value="SMAD_FHA_dom_sf"/>
</dbReference>
<evidence type="ECO:0000313" key="2">
    <source>
        <dbReference type="EMBL" id="MBE9032035.1"/>
    </source>
</evidence>
<dbReference type="Proteomes" id="UP000625316">
    <property type="component" value="Unassembled WGS sequence"/>
</dbReference>